<sequence length="165" mass="18439">MNLVEHHNFLVQVLASARRPFTWENATRTPSVCSASDTNYKCLTINNPPKTFACLAPMGGVSATALIASSNVDPMFFAEENQTMRKRSSGGKEEASPPSPTAYAHRAKQEMRQPSWTPSTDLHATTETEIDKSGHARFATYEYEYQAAMFLLTDKHFARNMDTKE</sequence>
<protein>
    <submittedName>
        <fullName evidence="2">Uncharacterized protein</fullName>
    </submittedName>
</protein>
<feature type="region of interest" description="Disordered" evidence="1">
    <location>
        <begin position="81"/>
        <end position="121"/>
    </location>
</feature>
<gene>
    <name evidence="2" type="ORF">Triagg1_10322</name>
</gene>
<accession>A0AAE1I7G4</accession>
<proteinExistence type="predicted"/>
<reference evidence="2" key="1">
    <citation type="submission" date="2023-11" db="EMBL/GenBank/DDBJ databases">
        <title>The genome sequences of three competitors of mushroom-forming fungi.</title>
        <authorList>
            <person name="Beijen E."/>
            <person name="Ohm R.A."/>
        </authorList>
    </citation>
    <scope>NUCLEOTIDE SEQUENCE</scope>
    <source>
        <strain evidence="2">CBS 100526</strain>
    </source>
</reference>
<evidence type="ECO:0000313" key="3">
    <source>
        <dbReference type="Proteomes" id="UP001273209"/>
    </source>
</evidence>
<feature type="compositionally biased region" description="Polar residues" evidence="1">
    <location>
        <begin position="112"/>
        <end position="121"/>
    </location>
</feature>
<dbReference type="AlphaFoldDB" id="A0AAE1I7G4"/>
<dbReference type="RefSeq" id="XP_062750745.1">
    <property type="nucleotide sequence ID" value="XM_062894381.1"/>
</dbReference>
<comment type="caution">
    <text evidence="2">The sequence shown here is derived from an EMBL/GenBank/DDBJ whole genome shotgun (WGS) entry which is preliminary data.</text>
</comment>
<dbReference type="Proteomes" id="UP001273209">
    <property type="component" value="Unassembled WGS sequence"/>
</dbReference>
<dbReference type="EMBL" id="JAWRVG010000070">
    <property type="protein sequence ID" value="KAK4061542.1"/>
    <property type="molecule type" value="Genomic_DNA"/>
</dbReference>
<keyword evidence="3" id="KW-1185">Reference proteome</keyword>
<name>A0AAE1I7G4_9HYPO</name>
<organism evidence="2 3">
    <name type="scientific">Trichoderma aggressivum f. europaeum</name>
    <dbReference type="NCBI Taxonomy" id="173218"/>
    <lineage>
        <taxon>Eukaryota</taxon>
        <taxon>Fungi</taxon>
        <taxon>Dikarya</taxon>
        <taxon>Ascomycota</taxon>
        <taxon>Pezizomycotina</taxon>
        <taxon>Sordariomycetes</taxon>
        <taxon>Hypocreomycetidae</taxon>
        <taxon>Hypocreales</taxon>
        <taxon>Hypocreaceae</taxon>
        <taxon>Trichoderma</taxon>
    </lineage>
</organism>
<evidence type="ECO:0000256" key="1">
    <source>
        <dbReference type="SAM" id="MobiDB-lite"/>
    </source>
</evidence>
<dbReference type="GeneID" id="87914286"/>
<evidence type="ECO:0000313" key="2">
    <source>
        <dbReference type="EMBL" id="KAK4061542.1"/>
    </source>
</evidence>